<name>A0A521DJJ5_9BACT</name>
<dbReference type="PANTHER" id="PTHR23073">
    <property type="entry name" value="26S PROTEASOME REGULATORY SUBUNIT"/>
    <property type="match status" value="1"/>
</dbReference>
<evidence type="ECO:0000256" key="2">
    <source>
        <dbReference type="ARBA" id="ARBA00022741"/>
    </source>
</evidence>
<evidence type="ECO:0000256" key="3">
    <source>
        <dbReference type="ARBA" id="ARBA00022840"/>
    </source>
</evidence>
<dbReference type="SUPFAM" id="SSF52540">
    <property type="entry name" value="P-loop containing nucleoside triphosphate hydrolases"/>
    <property type="match status" value="1"/>
</dbReference>
<dbReference type="Gene3D" id="3.40.50.300">
    <property type="entry name" value="P-loop containing nucleotide triphosphate hydrolases"/>
    <property type="match status" value="1"/>
</dbReference>
<keyword evidence="6" id="KW-1185">Reference proteome</keyword>
<gene>
    <name evidence="5" type="ORF">SAMN06265218_110122</name>
</gene>
<dbReference type="InterPro" id="IPR003593">
    <property type="entry name" value="AAA+_ATPase"/>
</dbReference>
<dbReference type="InterPro" id="IPR050221">
    <property type="entry name" value="26S_Proteasome_ATPase"/>
</dbReference>
<dbReference type="Proteomes" id="UP000317593">
    <property type="component" value="Unassembled WGS sequence"/>
</dbReference>
<evidence type="ECO:0000259" key="4">
    <source>
        <dbReference type="SMART" id="SM00382"/>
    </source>
</evidence>
<comment type="similarity">
    <text evidence="1">Belongs to the AAA ATPase family.</text>
</comment>
<dbReference type="Pfam" id="PF00004">
    <property type="entry name" value="AAA"/>
    <property type="match status" value="1"/>
</dbReference>
<accession>A0A521DJJ5</accession>
<dbReference type="InterPro" id="IPR003959">
    <property type="entry name" value="ATPase_AAA_core"/>
</dbReference>
<sequence length="459" mass="53174">MERRDHTRTMVTEKIEHNARDLKAELNWFREILRTRSKLNAGEETRHEDIYDIAPPHFKGSRSTYARFVGKHKLDFEARFLLILAMVPHIKPELLDVFLTKNKNTQQIFTEFGGKKGKNHQGFLPTGETALFILASSDLRRRFSIQRAFDANHLFRRENILWLENMENGEPRMSGALQISKEVLDLLTMGELRKPDFSAEFPAKLLTTKMEWDDLVLSSKTLGQLDELETWIRHHHTLRKDWGMDKKLKPGYKALFYGPPGTGKTLTATLLGKKTGRDVYRIDLSQTVSKYIGETEKNLANIFDRAEHKEWILFFDEADALFGKRTSTKDAHDRYANQQVSYLLQRIEDYDGLVILASNLKNNIDNAFLRRLQAMIHFPIPSYSERLELWKQGFSNEASLKKEIDLKAIAKEYKISGGTIINVIQHSSLKALGRESNEIRLNDITGGIKREFHKSRRTI</sequence>
<proteinExistence type="inferred from homology"/>
<dbReference type="GO" id="GO:0016887">
    <property type="term" value="F:ATP hydrolysis activity"/>
    <property type="evidence" value="ECO:0007669"/>
    <property type="project" value="InterPro"/>
</dbReference>
<dbReference type="EMBL" id="FXTH01000010">
    <property type="protein sequence ID" value="SMO71765.1"/>
    <property type="molecule type" value="Genomic_DNA"/>
</dbReference>
<organism evidence="5 6">
    <name type="scientific">Fodinibius sediminis</name>
    <dbReference type="NCBI Taxonomy" id="1214077"/>
    <lineage>
        <taxon>Bacteria</taxon>
        <taxon>Pseudomonadati</taxon>
        <taxon>Balneolota</taxon>
        <taxon>Balneolia</taxon>
        <taxon>Balneolales</taxon>
        <taxon>Balneolaceae</taxon>
        <taxon>Fodinibius</taxon>
    </lineage>
</organism>
<dbReference type="AlphaFoldDB" id="A0A521DJJ5"/>
<feature type="domain" description="AAA+ ATPase" evidence="4">
    <location>
        <begin position="250"/>
        <end position="382"/>
    </location>
</feature>
<dbReference type="CDD" id="cd19481">
    <property type="entry name" value="RecA-like_protease"/>
    <property type="match status" value="1"/>
</dbReference>
<keyword evidence="2" id="KW-0547">Nucleotide-binding</keyword>
<evidence type="ECO:0000313" key="6">
    <source>
        <dbReference type="Proteomes" id="UP000317593"/>
    </source>
</evidence>
<evidence type="ECO:0000313" key="5">
    <source>
        <dbReference type="EMBL" id="SMO71765.1"/>
    </source>
</evidence>
<dbReference type="SMART" id="SM00382">
    <property type="entry name" value="AAA"/>
    <property type="match status" value="1"/>
</dbReference>
<keyword evidence="3" id="KW-0067">ATP-binding</keyword>
<evidence type="ECO:0000256" key="1">
    <source>
        <dbReference type="ARBA" id="ARBA00006914"/>
    </source>
</evidence>
<dbReference type="GO" id="GO:0005524">
    <property type="term" value="F:ATP binding"/>
    <property type="evidence" value="ECO:0007669"/>
    <property type="project" value="UniProtKB-KW"/>
</dbReference>
<dbReference type="InterPro" id="IPR027417">
    <property type="entry name" value="P-loop_NTPase"/>
</dbReference>
<reference evidence="5 6" key="1">
    <citation type="submission" date="2017-05" db="EMBL/GenBank/DDBJ databases">
        <authorList>
            <person name="Varghese N."/>
            <person name="Submissions S."/>
        </authorList>
    </citation>
    <scope>NUCLEOTIDE SEQUENCE [LARGE SCALE GENOMIC DNA]</scope>
    <source>
        <strain evidence="5 6">DSM 21194</strain>
    </source>
</reference>
<protein>
    <submittedName>
        <fullName evidence="5">ATPase family associated with various cellular activities (AAA)</fullName>
    </submittedName>
</protein>